<dbReference type="Proteomes" id="UP000289323">
    <property type="component" value="Unassembled WGS sequence"/>
</dbReference>
<dbReference type="EMBL" id="OUUZ01000001">
    <property type="protein sequence ID" value="SPQ19302.1"/>
    <property type="molecule type" value="Genomic_DNA"/>
</dbReference>
<accession>A0A446B9Z4</accession>
<evidence type="ECO:0000313" key="1">
    <source>
        <dbReference type="EMBL" id="SPQ19302.1"/>
    </source>
</evidence>
<reference evidence="1 2" key="1">
    <citation type="submission" date="2018-04" db="EMBL/GenBank/DDBJ databases">
        <authorList>
            <person name="Huttner S."/>
            <person name="Dainat J."/>
        </authorList>
    </citation>
    <scope>NUCLEOTIDE SEQUENCE [LARGE SCALE GENOMIC DNA]</scope>
</reference>
<evidence type="ECO:0000313" key="2">
    <source>
        <dbReference type="Proteomes" id="UP000289323"/>
    </source>
</evidence>
<protein>
    <submittedName>
        <fullName evidence="1">Bc6e41e2-5702-486b-bfd5-2cdce0d5eb71</fullName>
    </submittedName>
</protein>
<sequence length="11" mass="1402">MVFFNSKYTHQ</sequence>
<proteinExistence type="predicted"/>
<gene>
    <name evidence="1" type="ORF">TT172_LOCUS1721</name>
</gene>
<organism evidence="1 2">
    <name type="scientific">Thermothielavioides terrestris</name>
    <dbReference type="NCBI Taxonomy" id="2587410"/>
    <lineage>
        <taxon>Eukaryota</taxon>
        <taxon>Fungi</taxon>
        <taxon>Dikarya</taxon>
        <taxon>Ascomycota</taxon>
        <taxon>Pezizomycotina</taxon>
        <taxon>Sordariomycetes</taxon>
        <taxon>Sordariomycetidae</taxon>
        <taxon>Sordariales</taxon>
        <taxon>Chaetomiaceae</taxon>
        <taxon>Thermothielavioides</taxon>
    </lineage>
</organism>
<name>A0A446B9Z4_9PEZI</name>